<comment type="caution">
    <text evidence="2">The sequence shown here is derived from an EMBL/GenBank/DDBJ whole genome shotgun (WGS) entry which is preliminary data.</text>
</comment>
<dbReference type="Proteomes" id="UP001596997">
    <property type="component" value="Unassembled WGS sequence"/>
</dbReference>
<organism evidence="2 3">
    <name type="scientific">Pseudofulvibacter geojedonensis</name>
    <dbReference type="NCBI Taxonomy" id="1123758"/>
    <lineage>
        <taxon>Bacteria</taxon>
        <taxon>Pseudomonadati</taxon>
        <taxon>Bacteroidota</taxon>
        <taxon>Flavobacteriia</taxon>
        <taxon>Flavobacteriales</taxon>
        <taxon>Flavobacteriaceae</taxon>
        <taxon>Pseudofulvibacter</taxon>
    </lineage>
</organism>
<sequence length="795" mass="92241">MKYTYLLLLLATLTYSQELKIYETQRIDSSLKIDATIEDEWKNKKVSFIQTAPNNGELSENETAVGILYDNEYLYVSAKLYVKNGDDINKIITFRDDLGNSDYFGITLDPFGKASEGYSFIVTPAGVQYDSKYGTGGSEFPEWNGVWESKVKVLENYWVVELKIPFNFLRFDKNNLLDFKFNMVRFTSKTNEQSWWNHINPEKNGFLNQFGKLSGIENISPPMNLSFYPFTSILYKDNKITNTDDFDFLAGLDVKYVYKNSYTLDVSIIPDFSQTTFDNEVLNLSAFEVKFDENRQFFTEGTDLFNKSDFFYTRRIGGTPYLSPPNRLDDNLKENPNSTQILNLIKVTGRTKKGFGIGVLNGLVNTEYAKYESGAKELINPLSNYNSVVLDQTLKNNSFLYFANSSVIRNGSYTDFNLTEVKFQGYDKAQNYSLSLSSSLSQHYADKVQLGHFYKAAIEKVGGNFRGGMVHEFYDDKFNPNDFGFLSRNNLSSFLGYLSYTKYKPFWLLNGMSLSFSANQNYYQSLWKREMTKFQINSRLTFKNNDILSLGSYLTSKGRDFFEPRVENRFALISPYIRPYLEYVSDINDRFNYQVYFFYKKYFDNPFNYEIESGYNLNKSIGDNLRFTFGQDFSYLPSNFGVLYVDGSQLDADNNIYYSERNVYNLTTSLKGSYLLSNKMGLSLNLRHLWAQVEDLNPYYIDGSGKLHESDLSIDFTSSQLNYNLFNFDLLYKWQFAPGSELSINWQKVLNVSNEKLENNLFNNLSNTFKSRGVNTFSFKLVYYLDFNVIKRHVL</sequence>
<feature type="domain" description="DUF5916" evidence="1">
    <location>
        <begin position="221"/>
        <end position="792"/>
    </location>
</feature>
<evidence type="ECO:0000313" key="3">
    <source>
        <dbReference type="Proteomes" id="UP001596997"/>
    </source>
</evidence>
<dbReference type="Gene3D" id="2.60.40.1190">
    <property type="match status" value="1"/>
</dbReference>
<name>A0ABW3I2A5_9FLAO</name>
<evidence type="ECO:0000313" key="2">
    <source>
        <dbReference type="EMBL" id="MFD0963727.1"/>
    </source>
</evidence>
<reference evidence="3" key="1">
    <citation type="journal article" date="2019" name="Int. J. Syst. Evol. Microbiol.">
        <title>The Global Catalogue of Microorganisms (GCM) 10K type strain sequencing project: providing services to taxonomists for standard genome sequencing and annotation.</title>
        <authorList>
            <consortium name="The Broad Institute Genomics Platform"/>
            <consortium name="The Broad Institute Genome Sequencing Center for Infectious Disease"/>
            <person name="Wu L."/>
            <person name="Ma J."/>
        </authorList>
    </citation>
    <scope>NUCLEOTIDE SEQUENCE [LARGE SCALE GENOMIC DNA]</scope>
    <source>
        <strain evidence="3">CCUG 62114</strain>
    </source>
</reference>
<dbReference type="SUPFAM" id="SSF49344">
    <property type="entry name" value="CBD9-like"/>
    <property type="match status" value="1"/>
</dbReference>
<dbReference type="InterPro" id="IPR045670">
    <property type="entry name" value="DUF5916"/>
</dbReference>
<protein>
    <submittedName>
        <fullName evidence="2">DUF5916 domain-containing protein</fullName>
    </submittedName>
</protein>
<dbReference type="Pfam" id="PF19313">
    <property type="entry name" value="DUF5916"/>
    <property type="match status" value="1"/>
</dbReference>
<dbReference type="RefSeq" id="WP_377714724.1">
    <property type="nucleotide sequence ID" value="NZ_JBHTJM010000006.1"/>
</dbReference>
<proteinExistence type="predicted"/>
<evidence type="ECO:0000259" key="1">
    <source>
        <dbReference type="Pfam" id="PF19313"/>
    </source>
</evidence>
<gene>
    <name evidence="2" type="ORF">ACFQ1O_06895</name>
</gene>
<accession>A0ABW3I2A5</accession>
<keyword evidence="3" id="KW-1185">Reference proteome</keyword>
<dbReference type="EMBL" id="JBHTJM010000006">
    <property type="protein sequence ID" value="MFD0963727.1"/>
    <property type="molecule type" value="Genomic_DNA"/>
</dbReference>
<dbReference type="CDD" id="cd09618">
    <property type="entry name" value="CBM9_like_2"/>
    <property type="match status" value="1"/>
</dbReference>